<evidence type="ECO:0000256" key="3">
    <source>
        <dbReference type="ARBA" id="ARBA00022691"/>
    </source>
</evidence>
<keyword evidence="5" id="KW-1185">Reference proteome</keyword>
<name>A0ABW5W531_9PSEU</name>
<keyword evidence="3" id="KW-0949">S-adenosyl-L-methionine</keyword>
<keyword evidence="1 4" id="KW-0489">Methyltransferase</keyword>
<dbReference type="PANTHER" id="PTHR10509">
    <property type="entry name" value="O-METHYLTRANSFERASE-RELATED"/>
    <property type="match status" value="1"/>
</dbReference>
<proteinExistence type="predicted"/>
<sequence length="220" mass="23243">MDQQTWDAVDQYLSSHLVAPDEALDATLRASDAAGLPAIAVTPNQGKLLYLLARMARARAILEIGTLGGYSTIWLGRALPSNGKLISLEADAGHAAVAKENVAGAGLADIVDIRVGRALDILPQLRTDAPFDLVFVDADKQSNPDYFTWALELSRPGTVIVVDNVVRGGAIAERDSNDPSVRGTQYMFDLMAAEPRVEATALQTVGGKGYDGLAIALVTG</sequence>
<keyword evidence="2 4" id="KW-0808">Transferase</keyword>
<dbReference type="PROSITE" id="PS51682">
    <property type="entry name" value="SAM_OMT_I"/>
    <property type="match status" value="1"/>
</dbReference>
<evidence type="ECO:0000313" key="4">
    <source>
        <dbReference type="EMBL" id="MFD2799062.1"/>
    </source>
</evidence>
<dbReference type="RefSeq" id="WP_377386560.1">
    <property type="nucleotide sequence ID" value="NZ_JBHSAN010000006.1"/>
</dbReference>
<dbReference type="Pfam" id="PF01596">
    <property type="entry name" value="Methyltransf_3"/>
    <property type="match status" value="1"/>
</dbReference>
<dbReference type="GO" id="GO:0032259">
    <property type="term" value="P:methylation"/>
    <property type="evidence" value="ECO:0007669"/>
    <property type="project" value="UniProtKB-KW"/>
</dbReference>
<evidence type="ECO:0000256" key="2">
    <source>
        <dbReference type="ARBA" id="ARBA00022679"/>
    </source>
</evidence>
<evidence type="ECO:0000313" key="5">
    <source>
        <dbReference type="Proteomes" id="UP001597478"/>
    </source>
</evidence>
<dbReference type="PANTHER" id="PTHR10509:SF14">
    <property type="entry name" value="CAFFEOYL-COA O-METHYLTRANSFERASE 3-RELATED"/>
    <property type="match status" value="1"/>
</dbReference>
<evidence type="ECO:0000256" key="1">
    <source>
        <dbReference type="ARBA" id="ARBA00022603"/>
    </source>
</evidence>
<dbReference type="Gene3D" id="3.40.50.150">
    <property type="entry name" value="Vaccinia Virus protein VP39"/>
    <property type="match status" value="1"/>
</dbReference>
<dbReference type="Proteomes" id="UP001597478">
    <property type="component" value="Unassembled WGS sequence"/>
</dbReference>
<organism evidence="4 5">
    <name type="scientific">Prauserella oleivorans</name>
    <dbReference type="NCBI Taxonomy" id="1478153"/>
    <lineage>
        <taxon>Bacteria</taxon>
        <taxon>Bacillati</taxon>
        <taxon>Actinomycetota</taxon>
        <taxon>Actinomycetes</taxon>
        <taxon>Pseudonocardiales</taxon>
        <taxon>Pseudonocardiaceae</taxon>
        <taxon>Prauserella</taxon>
    </lineage>
</organism>
<dbReference type="EC" id="2.1.1.-" evidence="4"/>
<accession>A0ABW5W531</accession>
<dbReference type="EMBL" id="JBHUOF010000007">
    <property type="protein sequence ID" value="MFD2799062.1"/>
    <property type="molecule type" value="Genomic_DNA"/>
</dbReference>
<reference evidence="5" key="1">
    <citation type="journal article" date="2019" name="Int. J. Syst. Evol. Microbiol.">
        <title>The Global Catalogue of Microorganisms (GCM) 10K type strain sequencing project: providing services to taxonomists for standard genome sequencing and annotation.</title>
        <authorList>
            <consortium name="The Broad Institute Genomics Platform"/>
            <consortium name="The Broad Institute Genome Sequencing Center for Infectious Disease"/>
            <person name="Wu L."/>
            <person name="Ma J."/>
        </authorList>
    </citation>
    <scope>NUCLEOTIDE SEQUENCE [LARGE SCALE GENOMIC DNA]</scope>
    <source>
        <strain evidence="5">IBRC-M 10906</strain>
    </source>
</reference>
<dbReference type="GO" id="GO:0008168">
    <property type="term" value="F:methyltransferase activity"/>
    <property type="evidence" value="ECO:0007669"/>
    <property type="project" value="UniProtKB-KW"/>
</dbReference>
<comment type="caution">
    <text evidence="4">The sequence shown here is derived from an EMBL/GenBank/DDBJ whole genome shotgun (WGS) entry which is preliminary data.</text>
</comment>
<dbReference type="InterPro" id="IPR050362">
    <property type="entry name" value="Cation-dep_OMT"/>
</dbReference>
<dbReference type="InterPro" id="IPR029063">
    <property type="entry name" value="SAM-dependent_MTases_sf"/>
</dbReference>
<dbReference type="InterPro" id="IPR002935">
    <property type="entry name" value="SAM_O-MeTrfase"/>
</dbReference>
<dbReference type="SUPFAM" id="SSF53335">
    <property type="entry name" value="S-adenosyl-L-methionine-dependent methyltransferases"/>
    <property type="match status" value="1"/>
</dbReference>
<gene>
    <name evidence="4" type="ORF">ACFS2C_06625</name>
</gene>
<protein>
    <submittedName>
        <fullName evidence="4">O-methyltransferase</fullName>
        <ecNumber evidence="4">2.1.1.-</ecNumber>
    </submittedName>
</protein>